<dbReference type="Proteomes" id="UP000037510">
    <property type="component" value="Unassembled WGS sequence"/>
</dbReference>
<organism evidence="1 2">
    <name type="scientific">Operophtera brumata</name>
    <name type="common">Winter moth</name>
    <name type="synonym">Phalaena brumata</name>
    <dbReference type="NCBI Taxonomy" id="104452"/>
    <lineage>
        <taxon>Eukaryota</taxon>
        <taxon>Metazoa</taxon>
        <taxon>Ecdysozoa</taxon>
        <taxon>Arthropoda</taxon>
        <taxon>Hexapoda</taxon>
        <taxon>Insecta</taxon>
        <taxon>Pterygota</taxon>
        <taxon>Neoptera</taxon>
        <taxon>Endopterygota</taxon>
        <taxon>Lepidoptera</taxon>
        <taxon>Glossata</taxon>
        <taxon>Ditrysia</taxon>
        <taxon>Geometroidea</taxon>
        <taxon>Geometridae</taxon>
        <taxon>Larentiinae</taxon>
        <taxon>Operophtera</taxon>
    </lineage>
</organism>
<dbReference type="GO" id="GO:0003697">
    <property type="term" value="F:single-stranded DNA binding"/>
    <property type="evidence" value="ECO:0007669"/>
    <property type="project" value="TreeGrafter"/>
</dbReference>
<gene>
    <name evidence="1" type="ORF">OBRU01_01200</name>
</gene>
<reference evidence="1 2" key="1">
    <citation type="journal article" date="2015" name="Genome Biol. Evol.">
        <title>The genome of winter moth (Operophtera brumata) provides a genomic perspective on sexual dimorphism and phenology.</title>
        <authorList>
            <person name="Derks M.F."/>
            <person name="Smit S."/>
            <person name="Salis L."/>
            <person name="Schijlen E."/>
            <person name="Bossers A."/>
            <person name="Mateman C."/>
            <person name="Pijl A.S."/>
            <person name="de Ridder D."/>
            <person name="Groenen M.A."/>
            <person name="Visser M.E."/>
            <person name="Megens H.J."/>
        </authorList>
    </citation>
    <scope>NUCLEOTIDE SEQUENCE [LARGE SCALE GENOMIC DNA]</scope>
    <source>
        <strain evidence="1">WM2013NL</strain>
        <tissue evidence="1">Head and thorax</tissue>
    </source>
</reference>
<keyword evidence="2" id="KW-1185">Reference proteome</keyword>
<comment type="caution">
    <text evidence="1">The sequence shown here is derived from an EMBL/GenBank/DDBJ whole genome shotgun (WGS) entry which is preliminary data.</text>
</comment>
<accession>A0A0L7LUD2</accession>
<sequence length="158" mass="17709">MMEAHQVSCKFFFDETHTNRKKLFEEALKFAKSGKVLYIMCNELEELPQLSQELSSTNRQYMKMISFLYAKTLDSLLESLSTLPDWQNVPSAIILDELGAYCGKNSLHSASGIVALLLDSARSSAKLLKSPCILCISVSKDVVGEEYCSALNDLYFDC</sequence>
<evidence type="ECO:0000313" key="2">
    <source>
        <dbReference type="Proteomes" id="UP000037510"/>
    </source>
</evidence>
<dbReference type="GO" id="GO:0000724">
    <property type="term" value="P:double-strand break repair via homologous recombination"/>
    <property type="evidence" value="ECO:0007669"/>
    <property type="project" value="TreeGrafter"/>
</dbReference>
<dbReference type="AlphaFoldDB" id="A0A0L7LUD2"/>
<protein>
    <submittedName>
        <fullName evidence="1">Uncharacterized protein</fullName>
    </submittedName>
</protein>
<dbReference type="EMBL" id="JTDY01000068">
    <property type="protein sequence ID" value="KOB79065.1"/>
    <property type="molecule type" value="Genomic_DNA"/>
</dbReference>
<dbReference type="PANTHER" id="PTHR28653">
    <property type="match status" value="1"/>
</dbReference>
<dbReference type="PANTHER" id="PTHR28653:SF1">
    <property type="entry name" value="ATPASE SWSAP1"/>
    <property type="match status" value="1"/>
</dbReference>
<proteinExistence type="predicted"/>
<dbReference type="GO" id="GO:0097196">
    <property type="term" value="C:Shu complex"/>
    <property type="evidence" value="ECO:0007669"/>
    <property type="project" value="TreeGrafter"/>
</dbReference>
<name>A0A0L7LUD2_OPEBR</name>
<evidence type="ECO:0000313" key="1">
    <source>
        <dbReference type="EMBL" id="KOB79065.1"/>
    </source>
</evidence>